<dbReference type="Gene3D" id="1.20.58.390">
    <property type="entry name" value="Neurotransmitter-gated ion-channel transmembrane domain"/>
    <property type="match status" value="1"/>
</dbReference>
<dbReference type="PRINTS" id="PR00253">
    <property type="entry name" value="GABAARECEPTR"/>
</dbReference>
<accession>A0A8X6I3K6</accession>
<dbReference type="PANTHER" id="PTHR18945">
    <property type="entry name" value="NEUROTRANSMITTER GATED ION CHANNEL"/>
    <property type="match status" value="1"/>
</dbReference>
<dbReference type="EMBL" id="BMAW01041543">
    <property type="protein sequence ID" value="GFS29112.1"/>
    <property type="molecule type" value="Genomic_DNA"/>
</dbReference>
<dbReference type="GO" id="GO:0099095">
    <property type="term" value="F:ligand-gated monoatomic anion channel activity"/>
    <property type="evidence" value="ECO:0007669"/>
    <property type="project" value="UniProtKB-ARBA"/>
</dbReference>
<keyword evidence="5" id="KW-0406">Ion transport</keyword>
<evidence type="ECO:0000256" key="6">
    <source>
        <dbReference type="ARBA" id="ARBA00023303"/>
    </source>
</evidence>
<evidence type="ECO:0000256" key="3">
    <source>
        <dbReference type="ARBA" id="ARBA00022448"/>
    </source>
</evidence>
<dbReference type="InterPro" id="IPR006029">
    <property type="entry name" value="Neurotrans-gated_channel_TM"/>
</dbReference>
<protein>
    <recommendedName>
        <fullName evidence="8">Neurotransmitter-gated ion-channel transmembrane domain-containing protein</fullName>
    </recommendedName>
</protein>
<keyword evidence="6" id="KW-0407">Ion channel</keyword>
<dbReference type="OrthoDB" id="3176171at2759"/>
<keyword evidence="7" id="KW-0472">Membrane</keyword>
<evidence type="ECO:0000256" key="1">
    <source>
        <dbReference type="ARBA" id="ARBA00004141"/>
    </source>
</evidence>
<evidence type="ECO:0000313" key="9">
    <source>
        <dbReference type="EMBL" id="GFS29112.1"/>
    </source>
</evidence>
<dbReference type="Gene3D" id="2.70.170.10">
    <property type="entry name" value="Neurotransmitter-gated ion-channel ligand-binding domain"/>
    <property type="match status" value="1"/>
</dbReference>
<name>A0A8X6I3K6_NEPPI</name>
<keyword evidence="7" id="KW-0812">Transmembrane</keyword>
<dbReference type="SUPFAM" id="SSF90112">
    <property type="entry name" value="Neurotransmitter-gated ion-channel transmembrane pore"/>
    <property type="match status" value="2"/>
</dbReference>
<dbReference type="Proteomes" id="UP000887013">
    <property type="component" value="Unassembled WGS sequence"/>
</dbReference>
<dbReference type="InterPro" id="IPR038050">
    <property type="entry name" value="Neuro_actylchol_rec"/>
</dbReference>
<reference evidence="9" key="1">
    <citation type="submission" date="2020-08" db="EMBL/GenBank/DDBJ databases">
        <title>Multicomponent nature underlies the extraordinary mechanical properties of spider dragline silk.</title>
        <authorList>
            <person name="Kono N."/>
            <person name="Nakamura H."/>
            <person name="Mori M."/>
            <person name="Yoshida Y."/>
            <person name="Ohtoshi R."/>
            <person name="Malay A.D."/>
            <person name="Moran D.A.P."/>
            <person name="Tomita M."/>
            <person name="Numata K."/>
            <person name="Arakawa K."/>
        </authorList>
    </citation>
    <scope>NUCLEOTIDE SEQUENCE</scope>
</reference>
<dbReference type="GO" id="GO:0005254">
    <property type="term" value="F:chloride channel activity"/>
    <property type="evidence" value="ECO:0007669"/>
    <property type="project" value="UniProtKB-ARBA"/>
</dbReference>
<dbReference type="SUPFAM" id="SSF63712">
    <property type="entry name" value="Nicotinic receptor ligand binding domain-like"/>
    <property type="match status" value="1"/>
</dbReference>
<keyword evidence="7" id="KW-1133">Transmembrane helix</keyword>
<evidence type="ECO:0000256" key="2">
    <source>
        <dbReference type="ARBA" id="ARBA00004236"/>
    </source>
</evidence>
<evidence type="ECO:0000256" key="4">
    <source>
        <dbReference type="ARBA" id="ARBA00022475"/>
    </source>
</evidence>
<keyword evidence="3" id="KW-0813">Transport</keyword>
<organism evidence="9 10">
    <name type="scientific">Nephila pilipes</name>
    <name type="common">Giant wood spider</name>
    <name type="synonym">Nephila maculata</name>
    <dbReference type="NCBI Taxonomy" id="299642"/>
    <lineage>
        <taxon>Eukaryota</taxon>
        <taxon>Metazoa</taxon>
        <taxon>Ecdysozoa</taxon>
        <taxon>Arthropoda</taxon>
        <taxon>Chelicerata</taxon>
        <taxon>Arachnida</taxon>
        <taxon>Araneae</taxon>
        <taxon>Araneomorphae</taxon>
        <taxon>Entelegynae</taxon>
        <taxon>Araneoidea</taxon>
        <taxon>Nephilidae</taxon>
        <taxon>Nephila</taxon>
    </lineage>
</organism>
<dbReference type="Pfam" id="PF02932">
    <property type="entry name" value="Neur_chan_memb"/>
    <property type="match status" value="1"/>
</dbReference>
<feature type="domain" description="Neurotransmitter-gated ion-channel transmembrane" evidence="8">
    <location>
        <begin position="232"/>
        <end position="263"/>
    </location>
</feature>
<dbReference type="AlphaFoldDB" id="A0A8X6I3K6"/>
<dbReference type="GO" id="GO:0004888">
    <property type="term" value="F:transmembrane signaling receptor activity"/>
    <property type="evidence" value="ECO:0007669"/>
    <property type="project" value="InterPro"/>
</dbReference>
<gene>
    <name evidence="9" type="primary">AVEN_166878_1</name>
    <name evidence="9" type="ORF">NPIL_655381</name>
</gene>
<dbReference type="InterPro" id="IPR036719">
    <property type="entry name" value="Neuro-gated_channel_TM_sf"/>
</dbReference>
<evidence type="ECO:0000259" key="8">
    <source>
        <dbReference type="Pfam" id="PF02932"/>
    </source>
</evidence>
<keyword evidence="4" id="KW-1003">Cell membrane</keyword>
<sequence>MTRYRKEKKFFSGLVVPGESKNFKIIGALVLTWTDERLVFGINDSSVYYNKQCLSYMWHPTISFMDVERLFPRDTRNDIFFLPSNQLGYLKMYKCIVGCRMFYEDYPFDIQYCEFRIKFVDSNKTAIPFPWIKDPMFETVDKNCDEEHLQFISKHPFPIQRDDDFGSSWNCCDKPDKEADVTAFTPNHGVKSESFSVMLRDHISIGFTFYRRLMGSFVNVFVPSTEEYVSWIVTVSWMSFWIKVEAAPARVTLSVTSLLTFCTQAREYENSRDAAKEISTVVWLSNLSLSDSTESSSESMFGKCFLGCLDFWDGIKIDTVSRIVFPVVFGVFSIVYWVHYLRIYKEDKTTDPSTYKYAAYGR</sequence>
<dbReference type="GO" id="GO:0005230">
    <property type="term" value="F:extracellular ligand-gated monoatomic ion channel activity"/>
    <property type="evidence" value="ECO:0007669"/>
    <property type="project" value="InterPro"/>
</dbReference>
<dbReference type="GO" id="GO:0005886">
    <property type="term" value="C:plasma membrane"/>
    <property type="evidence" value="ECO:0007669"/>
    <property type="project" value="UniProtKB-SubCell"/>
</dbReference>
<dbReference type="InterPro" id="IPR006028">
    <property type="entry name" value="GABAA/Glycine_rcpt"/>
</dbReference>
<evidence type="ECO:0000256" key="7">
    <source>
        <dbReference type="SAM" id="Phobius"/>
    </source>
</evidence>
<keyword evidence="10" id="KW-1185">Reference proteome</keyword>
<comment type="caution">
    <text evidence="9">The sequence shown here is derived from an EMBL/GenBank/DDBJ whole genome shotgun (WGS) entry which is preliminary data.</text>
</comment>
<evidence type="ECO:0000256" key="5">
    <source>
        <dbReference type="ARBA" id="ARBA00023065"/>
    </source>
</evidence>
<proteinExistence type="predicted"/>
<dbReference type="InterPro" id="IPR006201">
    <property type="entry name" value="Neur_channel"/>
</dbReference>
<comment type="subcellular location">
    <subcellularLocation>
        <location evidence="2">Cell membrane</location>
    </subcellularLocation>
    <subcellularLocation>
        <location evidence="1">Membrane</location>
        <topology evidence="1">Multi-pass membrane protein</topology>
    </subcellularLocation>
</comment>
<evidence type="ECO:0000313" key="10">
    <source>
        <dbReference type="Proteomes" id="UP000887013"/>
    </source>
</evidence>
<feature type="transmembrane region" description="Helical" evidence="7">
    <location>
        <begin position="323"/>
        <end position="343"/>
    </location>
</feature>
<dbReference type="InterPro" id="IPR036734">
    <property type="entry name" value="Neur_chan_lig-bd_sf"/>
</dbReference>